<dbReference type="EMBL" id="RRYP01016786">
    <property type="protein sequence ID" value="TNV74606.1"/>
    <property type="molecule type" value="Genomic_DNA"/>
</dbReference>
<dbReference type="Proteomes" id="UP000785679">
    <property type="component" value="Unassembled WGS sequence"/>
</dbReference>
<accession>A0A8J8NHE5</accession>
<evidence type="ECO:0000313" key="1">
    <source>
        <dbReference type="EMBL" id="TNV74606.1"/>
    </source>
</evidence>
<name>A0A8J8NHE5_HALGN</name>
<protein>
    <submittedName>
        <fullName evidence="1">Uncharacterized protein</fullName>
    </submittedName>
</protein>
<comment type="caution">
    <text evidence="1">The sequence shown here is derived from an EMBL/GenBank/DDBJ whole genome shotgun (WGS) entry which is preliminary data.</text>
</comment>
<gene>
    <name evidence="1" type="ORF">FGO68_gene5950</name>
</gene>
<proteinExistence type="predicted"/>
<keyword evidence="2" id="KW-1185">Reference proteome</keyword>
<reference evidence="1" key="1">
    <citation type="submission" date="2019-06" db="EMBL/GenBank/DDBJ databases">
        <authorList>
            <person name="Zheng W."/>
        </authorList>
    </citation>
    <scope>NUCLEOTIDE SEQUENCE</scope>
    <source>
        <strain evidence="1">QDHG01</strain>
    </source>
</reference>
<dbReference type="AlphaFoldDB" id="A0A8J8NHE5"/>
<organism evidence="1 2">
    <name type="scientific">Halteria grandinella</name>
    <dbReference type="NCBI Taxonomy" id="5974"/>
    <lineage>
        <taxon>Eukaryota</taxon>
        <taxon>Sar</taxon>
        <taxon>Alveolata</taxon>
        <taxon>Ciliophora</taxon>
        <taxon>Intramacronucleata</taxon>
        <taxon>Spirotrichea</taxon>
        <taxon>Stichotrichia</taxon>
        <taxon>Sporadotrichida</taxon>
        <taxon>Halteriidae</taxon>
        <taxon>Halteria</taxon>
    </lineage>
</organism>
<evidence type="ECO:0000313" key="2">
    <source>
        <dbReference type="Proteomes" id="UP000785679"/>
    </source>
</evidence>
<sequence length="73" mass="8142">MDQGEIKREEHAQLISIRVESKAVNFEELIGIKELRPLEPVHGVSFSPVILHSIVLNDQIIRSIAGKIEGRSA</sequence>